<comment type="caution">
    <text evidence="1">The sequence shown here is derived from an EMBL/GenBank/DDBJ whole genome shotgun (WGS) entry which is preliminary data.</text>
</comment>
<dbReference type="AlphaFoldDB" id="A0A326U0E6"/>
<accession>A0A326U0E6</accession>
<keyword evidence="2" id="KW-1185">Reference proteome</keyword>
<protein>
    <recommendedName>
        <fullName evidence="3">RNA methylase family UPF0020</fullName>
    </recommendedName>
</protein>
<dbReference type="Proteomes" id="UP000248806">
    <property type="component" value="Unassembled WGS sequence"/>
</dbReference>
<dbReference type="OrthoDB" id="1637728at2"/>
<name>A0A326U0E6_THEHA</name>
<gene>
    <name evidence="1" type="ORF">EI42_05383</name>
</gene>
<dbReference type="InterPro" id="IPR029063">
    <property type="entry name" value="SAM-dependent_MTases_sf"/>
</dbReference>
<evidence type="ECO:0000313" key="1">
    <source>
        <dbReference type="EMBL" id="PZW22598.1"/>
    </source>
</evidence>
<dbReference type="EMBL" id="QKUF01000031">
    <property type="protein sequence ID" value="PZW22598.1"/>
    <property type="molecule type" value="Genomic_DNA"/>
</dbReference>
<evidence type="ECO:0008006" key="3">
    <source>
        <dbReference type="Google" id="ProtNLM"/>
    </source>
</evidence>
<dbReference type="RefSeq" id="WP_111325644.1">
    <property type="nucleotide sequence ID" value="NZ_BIFX01000001.1"/>
</dbReference>
<reference evidence="1 2" key="1">
    <citation type="submission" date="2018-06" db="EMBL/GenBank/DDBJ databases">
        <title>Genomic Encyclopedia of Archaeal and Bacterial Type Strains, Phase II (KMG-II): from individual species to whole genera.</title>
        <authorList>
            <person name="Goeker M."/>
        </authorList>
    </citation>
    <scope>NUCLEOTIDE SEQUENCE [LARGE SCALE GENOMIC DNA]</scope>
    <source>
        <strain evidence="1 2">ATCC BAA-1881</strain>
    </source>
</reference>
<organism evidence="1 2">
    <name type="scientific">Thermosporothrix hazakensis</name>
    <dbReference type="NCBI Taxonomy" id="644383"/>
    <lineage>
        <taxon>Bacteria</taxon>
        <taxon>Bacillati</taxon>
        <taxon>Chloroflexota</taxon>
        <taxon>Ktedonobacteria</taxon>
        <taxon>Ktedonobacterales</taxon>
        <taxon>Thermosporotrichaceae</taxon>
        <taxon>Thermosporothrix</taxon>
    </lineage>
</organism>
<proteinExistence type="predicted"/>
<dbReference type="Gene3D" id="3.40.50.150">
    <property type="entry name" value="Vaccinia Virus protein VP39"/>
    <property type="match status" value="1"/>
</dbReference>
<sequence length="379" mass="42853">MYTLWEEYSFVVQGYAILDFMKLALKIAPQRSTQYTKLATALATPELLASPLRSAIDHVERITMAGHDYLLVSFRPEAERLDAHFVRSVLGSLGATSEAFEYFERLGDMEGPFLRPFSTLYTPFIPPEMAEARRYKGKTNELFTKVLLNVAVFAGRYANQYNERLRILDPLAGGGTTLFTALEHGYDAFGIELNRQDIETTIGYTRQFLTGEQIPFKEIDERRKTGRRYQFEIGKKGTRLSKAHADEARYFVLAQGDSKEALVHMREVPGGPHMHAVVADLPYNIQHSSRYVTGETQRFGDVSALLQAVLPAWEKILLPGGTLALAWNATRVERSILVDLVERHTRLQVLNEPPYSDFAHGVDRVVKRRDILVAVAPTE</sequence>
<evidence type="ECO:0000313" key="2">
    <source>
        <dbReference type="Proteomes" id="UP000248806"/>
    </source>
</evidence>
<dbReference type="SUPFAM" id="SSF53335">
    <property type="entry name" value="S-adenosyl-L-methionine-dependent methyltransferases"/>
    <property type="match status" value="1"/>
</dbReference>